<dbReference type="AlphaFoldDB" id="A0A4Z0J9F7"/>
<dbReference type="EMBL" id="RKLX01000006">
    <property type="protein sequence ID" value="TGD19295.1"/>
    <property type="molecule type" value="Genomic_DNA"/>
</dbReference>
<organism evidence="10 11">
    <name type="scientific">Levilactobacillus suantsaiihabitans</name>
    <dbReference type="NCBI Taxonomy" id="2487722"/>
    <lineage>
        <taxon>Bacteria</taxon>
        <taxon>Bacillati</taxon>
        <taxon>Bacillota</taxon>
        <taxon>Bacilli</taxon>
        <taxon>Lactobacillales</taxon>
        <taxon>Lactobacillaceae</taxon>
        <taxon>Levilactobacillus</taxon>
    </lineage>
</organism>
<keyword evidence="2 6" id="KW-0963">Cytoplasm</keyword>
<sequence length="246" mass="26844">MSGHSKWHNIQGRKNAQDAKRGKIFQKISRDLYQAAKAGGPDPDGNPQLRLEMDKARAANMPKENIKRALDKASGVGGAKFEEITYEGYGPAGTAIMVAALTDNKNRTAAAVRSAFTHHGGSLGAAGSVSYMFDRKGYIVILRDGLDTDEDTMLMDALDAGADDMETTDEEFKIYTDPSSEIAVRDALQDKGYKLDTAEVRMFPQNTTEVPEAKASQYQGLIDELENNDDVSDIYEAAVLPENVED</sequence>
<dbReference type="RefSeq" id="WP_135367716.1">
    <property type="nucleotide sequence ID" value="NZ_RKLX01000006.1"/>
</dbReference>
<dbReference type="SUPFAM" id="SSF75625">
    <property type="entry name" value="YebC-like"/>
    <property type="match status" value="1"/>
</dbReference>
<accession>A0A4Z0J9F7</accession>
<feature type="domain" description="TACO1/YebC-like N-terminal" evidence="9">
    <location>
        <begin position="5"/>
        <end position="75"/>
    </location>
</feature>
<dbReference type="OrthoDB" id="9781053at2"/>
<evidence type="ECO:0000256" key="5">
    <source>
        <dbReference type="ARBA" id="ARBA00023163"/>
    </source>
</evidence>
<dbReference type="Pfam" id="PF01709">
    <property type="entry name" value="Transcrip_reg"/>
    <property type="match status" value="1"/>
</dbReference>
<dbReference type="InterPro" id="IPR048300">
    <property type="entry name" value="TACO1_YebC-like_2nd/3rd_dom"/>
</dbReference>
<keyword evidence="3 6" id="KW-0805">Transcription regulation</keyword>
<evidence type="ECO:0000313" key="10">
    <source>
        <dbReference type="EMBL" id="TGD19295.1"/>
    </source>
</evidence>
<dbReference type="Gene3D" id="1.10.10.200">
    <property type="match status" value="1"/>
</dbReference>
<feature type="domain" description="TACO1/YebC-like second and third" evidence="8">
    <location>
        <begin position="81"/>
        <end position="236"/>
    </location>
</feature>
<evidence type="ECO:0000256" key="2">
    <source>
        <dbReference type="ARBA" id="ARBA00022490"/>
    </source>
</evidence>
<dbReference type="NCBIfam" id="NF001030">
    <property type="entry name" value="PRK00110.1"/>
    <property type="match status" value="1"/>
</dbReference>
<evidence type="ECO:0000256" key="4">
    <source>
        <dbReference type="ARBA" id="ARBA00023125"/>
    </source>
</evidence>
<evidence type="ECO:0000256" key="6">
    <source>
        <dbReference type="HAMAP-Rule" id="MF_00693"/>
    </source>
</evidence>
<comment type="caution">
    <text evidence="10">The sequence shown here is derived from an EMBL/GenBank/DDBJ whole genome shotgun (WGS) entry which is preliminary data.</text>
</comment>
<dbReference type="NCBIfam" id="NF009044">
    <property type="entry name" value="PRK12378.1"/>
    <property type="match status" value="1"/>
</dbReference>
<dbReference type="GO" id="GO:0005829">
    <property type="term" value="C:cytosol"/>
    <property type="evidence" value="ECO:0007669"/>
    <property type="project" value="TreeGrafter"/>
</dbReference>
<dbReference type="PANTHER" id="PTHR12532">
    <property type="entry name" value="TRANSLATIONAL ACTIVATOR OF CYTOCHROME C OXIDASE 1"/>
    <property type="match status" value="1"/>
</dbReference>
<dbReference type="Pfam" id="PF20772">
    <property type="entry name" value="TACO1_YebC_N"/>
    <property type="match status" value="1"/>
</dbReference>
<dbReference type="InterPro" id="IPR026564">
    <property type="entry name" value="Transcrip_reg_TACO1-like_dom3"/>
</dbReference>
<dbReference type="Proteomes" id="UP000297348">
    <property type="component" value="Unassembled WGS sequence"/>
</dbReference>
<dbReference type="PANTHER" id="PTHR12532:SF6">
    <property type="entry name" value="TRANSCRIPTIONAL REGULATORY PROTEIN YEBC-RELATED"/>
    <property type="match status" value="1"/>
</dbReference>
<dbReference type="FunFam" id="1.10.10.200:FF:000002">
    <property type="entry name" value="Probable transcriptional regulatory protein CLM62_37755"/>
    <property type="match status" value="1"/>
</dbReference>
<dbReference type="FunFam" id="3.30.70.980:FF:000002">
    <property type="entry name" value="Probable transcriptional regulatory protein YebC"/>
    <property type="match status" value="1"/>
</dbReference>
<dbReference type="Gene3D" id="3.30.70.980">
    <property type="match status" value="2"/>
</dbReference>
<comment type="similarity">
    <text evidence="1 6">Belongs to the TACO1 family.</text>
</comment>
<keyword evidence="11" id="KW-1185">Reference proteome</keyword>
<keyword evidence="5 6" id="KW-0804">Transcription</keyword>
<name>A0A4Z0J9F7_9LACO</name>
<comment type="subcellular location">
    <subcellularLocation>
        <location evidence="6">Cytoplasm</location>
    </subcellularLocation>
</comment>
<evidence type="ECO:0000313" key="11">
    <source>
        <dbReference type="Proteomes" id="UP000297348"/>
    </source>
</evidence>
<dbReference type="HAMAP" id="MF_00693">
    <property type="entry name" value="Transcrip_reg_TACO1"/>
    <property type="match status" value="1"/>
</dbReference>
<dbReference type="GO" id="GO:0003677">
    <property type="term" value="F:DNA binding"/>
    <property type="evidence" value="ECO:0007669"/>
    <property type="project" value="UniProtKB-UniRule"/>
</dbReference>
<evidence type="ECO:0000256" key="1">
    <source>
        <dbReference type="ARBA" id="ARBA00008724"/>
    </source>
</evidence>
<keyword evidence="4 6" id="KW-0238">DNA-binding</keyword>
<dbReference type="InterPro" id="IPR049083">
    <property type="entry name" value="TACO1_YebC_N"/>
</dbReference>
<dbReference type="NCBIfam" id="TIGR01033">
    <property type="entry name" value="YebC/PmpR family DNA-binding transcriptional regulator"/>
    <property type="match status" value="1"/>
</dbReference>
<feature type="region of interest" description="Disordered" evidence="7">
    <location>
        <begin position="1"/>
        <end position="23"/>
    </location>
</feature>
<gene>
    <name evidence="10" type="ORF">EGT51_05330</name>
</gene>
<dbReference type="InterPro" id="IPR002876">
    <property type="entry name" value="Transcrip_reg_TACO1-like"/>
</dbReference>
<dbReference type="GO" id="GO:0006355">
    <property type="term" value="P:regulation of DNA-templated transcription"/>
    <property type="evidence" value="ECO:0007669"/>
    <property type="project" value="UniProtKB-UniRule"/>
</dbReference>
<dbReference type="InterPro" id="IPR017856">
    <property type="entry name" value="Integrase-like_N"/>
</dbReference>
<evidence type="ECO:0000259" key="8">
    <source>
        <dbReference type="Pfam" id="PF01709"/>
    </source>
</evidence>
<reference evidence="10 11" key="1">
    <citation type="submission" date="2018-10" db="EMBL/GenBank/DDBJ databases">
        <title>Lactobacillus sp. R7 and Lactobacillus sp. R19 isolated from fermented mustard green product of Taiwan.</title>
        <authorList>
            <person name="Lin S.-T."/>
        </authorList>
    </citation>
    <scope>NUCLEOTIDE SEQUENCE [LARGE SCALE GENOMIC DNA]</scope>
    <source>
        <strain evidence="10 11">BCRC 81129</strain>
    </source>
</reference>
<proteinExistence type="inferred from homology"/>
<evidence type="ECO:0000256" key="3">
    <source>
        <dbReference type="ARBA" id="ARBA00023015"/>
    </source>
</evidence>
<evidence type="ECO:0000259" key="9">
    <source>
        <dbReference type="Pfam" id="PF20772"/>
    </source>
</evidence>
<dbReference type="InterPro" id="IPR029072">
    <property type="entry name" value="YebC-like"/>
</dbReference>
<protein>
    <recommendedName>
        <fullName evidence="6">Probable transcriptional regulatory protein EGT51_05330</fullName>
    </recommendedName>
</protein>
<evidence type="ECO:0000256" key="7">
    <source>
        <dbReference type="SAM" id="MobiDB-lite"/>
    </source>
</evidence>